<protein>
    <submittedName>
        <fullName evidence="2">Helix-turn-helix transcriptional regulator</fullName>
    </submittedName>
</protein>
<dbReference type="SMART" id="SM00530">
    <property type="entry name" value="HTH_XRE"/>
    <property type="match status" value="1"/>
</dbReference>
<dbReference type="Pfam" id="PF01381">
    <property type="entry name" value="HTH_3"/>
    <property type="match status" value="1"/>
</dbReference>
<dbReference type="PROSITE" id="PS50943">
    <property type="entry name" value="HTH_CROC1"/>
    <property type="match status" value="1"/>
</dbReference>
<comment type="caution">
    <text evidence="2">The sequence shown here is derived from an EMBL/GenBank/DDBJ whole genome shotgun (WGS) entry which is preliminary data.</text>
</comment>
<gene>
    <name evidence="2" type="ORF">FYJ45_27480</name>
</gene>
<evidence type="ECO:0000259" key="1">
    <source>
        <dbReference type="PROSITE" id="PS50943"/>
    </source>
</evidence>
<dbReference type="InterPro" id="IPR010982">
    <property type="entry name" value="Lambda_DNA-bd_dom_sf"/>
</dbReference>
<keyword evidence="3" id="KW-1185">Reference proteome</keyword>
<dbReference type="SUPFAM" id="SSF47413">
    <property type="entry name" value="lambda repressor-like DNA-binding domains"/>
    <property type="match status" value="1"/>
</dbReference>
<dbReference type="GO" id="GO:0003677">
    <property type="term" value="F:DNA binding"/>
    <property type="evidence" value="ECO:0007669"/>
    <property type="project" value="InterPro"/>
</dbReference>
<organism evidence="2 3">
    <name type="scientific">Eisenbergiella porci</name>
    <dbReference type="NCBI Taxonomy" id="2652274"/>
    <lineage>
        <taxon>Bacteria</taxon>
        <taxon>Bacillati</taxon>
        <taxon>Bacillota</taxon>
        <taxon>Clostridia</taxon>
        <taxon>Lachnospirales</taxon>
        <taxon>Lachnospiraceae</taxon>
        <taxon>Eisenbergiella</taxon>
    </lineage>
</organism>
<dbReference type="Gene3D" id="1.10.260.40">
    <property type="entry name" value="lambda repressor-like DNA-binding domains"/>
    <property type="match status" value="1"/>
</dbReference>
<dbReference type="Proteomes" id="UP000436047">
    <property type="component" value="Unassembled WGS sequence"/>
</dbReference>
<dbReference type="InterPro" id="IPR001387">
    <property type="entry name" value="Cro/C1-type_HTH"/>
</dbReference>
<dbReference type="CDD" id="cd00093">
    <property type="entry name" value="HTH_XRE"/>
    <property type="match status" value="1"/>
</dbReference>
<dbReference type="EMBL" id="VUMI01000081">
    <property type="protein sequence ID" value="MSS91819.1"/>
    <property type="molecule type" value="Genomic_DNA"/>
</dbReference>
<evidence type="ECO:0000313" key="3">
    <source>
        <dbReference type="Proteomes" id="UP000436047"/>
    </source>
</evidence>
<dbReference type="AlphaFoldDB" id="A0A6N7W982"/>
<reference evidence="2 3" key="1">
    <citation type="submission" date="2019-08" db="EMBL/GenBank/DDBJ databases">
        <title>In-depth cultivation of the pig gut microbiome towards novel bacterial diversity and tailored functional studies.</title>
        <authorList>
            <person name="Wylensek D."/>
            <person name="Hitch T.C.A."/>
            <person name="Clavel T."/>
        </authorList>
    </citation>
    <scope>NUCLEOTIDE SEQUENCE [LARGE SCALE GENOMIC DNA]</scope>
    <source>
        <strain evidence="2 3">WCA-389-WT-23B</strain>
    </source>
</reference>
<feature type="domain" description="HTH cro/C1-type" evidence="1">
    <location>
        <begin position="10"/>
        <end position="59"/>
    </location>
</feature>
<evidence type="ECO:0000313" key="2">
    <source>
        <dbReference type="EMBL" id="MSS91819.1"/>
    </source>
</evidence>
<proteinExistence type="predicted"/>
<accession>A0A6N7W982</accession>
<sequence length="145" mass="16900">MYQKFEAFLKERNLSPYKVALQANISQPTLSDWKHGKSEPKRTTLEKICTTYDLPLSYFYDEPASDNKENTLTQKDERDIEKRLEAALADLENEQSALMFSGEPLDDKTRELLKISLENSIRIAKINAKKFTNKRYQKDDESEQS</sequence>
<name>A0A6N7W982_9FIRM</name>